<evidence type="ECO:0000259" key="1">
    <source>
        <dbReference type="PROSITE" id="PS51918"/>
    </source>
</evidence>
<dbReference type="InterPro" id="IPR006638">
    <property type="entry name" value="Elp3/MiaA/NifB-like_rSAM"/>
</dbReference>
<dbReference type="SFLD" id="SFLDG01082">
    <property type="entry name" value="B12-binding_domain_containing"/>
    <property type="match status" value="1"/>
</dbReference>
<dbReference type="InterPro" id="IPR023862">
    <property type="entry name" value="CHP03960_rSAM"/>
</dbReference>
<keyword evidence="3" id="KW-1185">Reference proteome</keyword>
<sequence length="613" mass="69651">MNRTLEHILPRVQKPARYTGGEYNAVVKDRDQVDTRVALCFPDTYEIGMSNLGVRILYGVMNEMKGVWCERVFAPWGDMEEEMRREGIPLYGLESGDSIADFDIIGFSLGYEMAYTNVLNMLDLAGLPLRSADRDEFAPLIIAGGTCAFNAEPLAPFIDIFSLGEGEDVTVELIELYRKAREECWTKEELLVAAAQIPGLYVPSLYEVEYNEDGTVKSITPTKGAPATVTKRIVQDLNRSYFPTKTIVPSTEIVHDRVMLEVFRGCIRGCRFCQAGYAYRPVRAKDPALLVQQGIESCKNSGYQEMTLSSLSTSDYRRLLDLCDGLQEWCDPNGVSLSLPSLRADNFSWNLMERLQHGRKTGLTFAPEAGTQRLRDVINKNVTEEDILNFCRTAFAGGWSTVKLYFMLGLPTETDEDVLGIADLAEKVYHTWREVTPNRSRGVKITVSTAFFVPKPHTAFQWEAQISREEYERRVKLLRDHMRGRSIAYHWHDPETSVLEAVLARGDRRLADLLETVWRKGAKFDTWDEYFNYDRWMEAFAECGIDPAFYANRVRDKDELLPWSTTSVGVSSRFLWREREQAYRGVITPDCRKQCTGCGADKLYPGGVCDAEC</sequence>
<dbReference type="InterPro" id="IPR045784">
    <property type="entry name" value="Radical_SAM_N2"/>
</dbReference>
<dbReference type="SMART" id="SM00729">
    <property type="entry name" value="Elp3"/>
    <property type="match status" value="1"/>
</dbReference>
<dbReference type="NCBIfam" id="TIGR03960">
    <property type="entry name" value="rSAM_fuse_unch"/>
    <property type="match status" value="1"/>
</dbReference>
<comment type="caution">
    <text evidence="2">The sequence shown here is derived from an EMBL/GenBank/DDBJ whole genome shotgun (WGS) entry which is preliminary data.</text>
</comment>
<dbReference type="Pfam" id="PF04055">
    <property type="entry name" value="Radical_SAM"/>
    <property type="match status" value="1"/>
</dbReference>
<name>A0ABR7HTE2_9FIRM</name>
<organism evidence="2 3">
    <name type="scientific">Pseudoflavonifractor hominis</name>
    <dbReference type="NCBI Taxonomy" id="2763059"/>
    <lineage>
        <taxon>Bacteria</taxon>
        <taxon>Bacillati</taxon>
        <taxon>Bacillota</taxon>
        <taxon>Clostridia</taxon>
        <taxon>Eubacteriales</taxon>
        <taxon>Oscillospiraceae</taxon>
        <taxon>Pseudoflavonifractor</taxon>
    </lineage>
</organism>
<dbReference type="InterPro" id="IPR007197">
    <property type="entry name" value="rSAM"/>
</dbReference>
<dbReference type="SUPFAM" id="SSF102114">
    <property type="entry name" value="Radical SAM enzymes"/>
    <property type="match status" value="1"/>
</dbReference>
<dbReference type="SFLD" id="SFLDS00029">
    <property type="entry name" value="Radical_SAM"/>
    <property type="match status" value="1"/>
</dbReference>
<proteinExistence type="predicted"/>
<evidence type="ECO:0000313" key="2">
    <source>
        <dbReference type="EMBL" id="MBC5730785.1"/>
    </source>
</evidence>
<dbReference type="Proteomes" id="UP000660021">
    <property type="component" value="Unassembled WGS sequence"/>
</dbReference>
<reference evidence="2 3" key="1">
    <citation type="submission" date="2020-08" db="EMBL/GenBank/DDBJ databases">
        <title>Genome public.</title>
        <authorList>
            <person name="Liu C."/>
            <person name="Sun Q."/>
        </authorList>
    </citation>
    <scope>NUCLEOTIDE SEQUENCE [LARGE SCALE GENOMIC DNA]</scope>
    <source>
        <strain evidence="2 3">New-38</strain>
    </source>
</reference>
<protein>
    <submittedName>
        <fullName evidence="2">TIGR03960 family B12-binding radical SAM protein</fullName>
    </submittedName>
</protein>
<dbReference type="EMBL" id="JACOPR010000004">
    <property type="protein sequence ID" value="MBC5730785.1"/>
    <property type="molecule type" value="Genomic_DNA"/>
</dbReference>
<accession>A0ABR7HTE2</accession>
<dbReference type="InterPro" id="IPR023404">
    <property type="entry name" value="rSAM_horseshoe"/>
</dbReference>
<dbReference type="PANTHER" id="PTHR42731:SF1">
    <property type="entry name" value="RADICAL SAM DOMAIN PROTEIN"/>
    <property type="match status" value="1"/>
</dbReference>
<dbReference type="Gene3D" id="3.80.30.20">
    <property type="entry name" value="tm_1862 like domain"/>
    <property type="match status" value="1"/>
</dbReference>
<dbReference type="InterPro" id="IPR058240">
    <property type="entry name" value="rSAM_sf"/>
</dbReference>
<gene>
    <name evidence="2" type="ORF">H8S34_08065</name>
</gene>
<feature type="domain" description="Radical SAM core" evidence="1">
    <location>
        <begin position="252"/>
        <end position="488"/>
    </location>
</feature>
<dbReference type="RefSeq" id="WP_101692927.1">
    <property type="nucleotide sequence ID" value="NZ_JACOPR010000004.1"/>
</dbReference>
<dbReference type="PROSITE" id="PS51918">
    <property type="entry name" value="RADICAL_SAM"/>
    <property type="match status" value="1"/>
</dbReference>
<dbReference type="PANTHER" id="PTHR42731">
    <property type="entry name" value="SLL1084 PROTEIN"/>
    <property type="match status" value="1"/>
</dbReference>
<dbReference type="Pfam" id="PF19864">
    <property type="entry name" value="Radical_SAM_N2"/>
    <property type="match status" value="1"/>
</dbReference>
<evidence type="ECO:0000313" key="3">
    <source>
        <dbReference type="Proteomes" id="UP000660021"/>
    </source>
</evidence>